<dbReference type="Gene3D" id="3.20.20.370">
    <property type="entry name" value="Glycoside hydrolase/deacetylase"/>
    <property type="match status" value="1"/>
</dbReference>
<dbReference type="GO" id="GO:0005975">
    <property type="term" value="P:carbohydrate metabolic process"/>
    <property type="evidence" value="ECO:0007669"/>
    <property type="project" value="InterPro"/>
</dbReference>
<protein>
    <submittedName>
        <fullName evidence="1">Polysaccharide deacetylase</fullName>
    </submittedName>
</protein>
<sequence>MTTELPRAVMLFSLDLELAWGTRGRPSAAAQGPSLDGARAAIEGLLSQFAMYQVPATWVVVGGLLMGRGDRQAHPWLDEPRFADIPRGCSRSQPRWYADDVLEAIQQCSTPQEIGCHTLTHLYVDPSPAGREPFRQELQRFRELFDQLGWQQPTTFIYPKAMMGHFDVLAEAGFRCFRGPEPRWYENLPGVHASAALRMLDGKLALRPNVGLPQKTAEGLWMLPSSQFYSPLRSVGKYVSVQQRVRKAIKGLRAAARGRRVFHLWTHPFNLGQRSDELLEGLERIFEEACRLRDAGDLDLLSMGNLSRRLDDLPAAVPCPAVPNPPVSGPQTVS</sequence>
<organism evidence="1 2">
    <name type="scientific">Roseimaritima ulvae</name>
    <dbReference type="NCBI Taxonomy" id="980254"/>
    <lineage>
        <taxon>Bacteria</taxon>
        <taxon>Pseudomonadati</taxon>
        <taxon>Planctomycetota</taxon>
        <taxon>Planctomycetia</taxon>
        <taxon>Pirellulales</taxon>
        <taxon>Pirellulaceae</taxon>
        <taxon>Roseimaritima</taxon>
    </lineage>
</organism>
<dbReference type="SUPFAM" id="SSF88713">
    <property type="entry name" value="Glycoside hydrolase/deacetylase"/>
    <property type="match status" value="1"/>
</dbReference>
<dbReference type="EMBL" id="CP042914">
    <property type="protein sequence ID" value="QEG38675.1"/>
    <property type="molecule type" value="Genomic_DNA"/>
</dbReference>
<dbReference type="InterPro" id="IPR011330">
    <property type="entry name" value="Glyco_hydro/deAcase_b/a-brl"/>
</dbReference>
<proteinExistence type="predicted"/>
<dbReference type="AlphaFoldDB" id="A0A5B9QMF5"/>
<name>A0A5B9QMF5_9BACT</name>
<evidence type="ECO:0000313" key="1">
    <source>
        <dbReference type="EMBL" id="QEG38675.1"/>
    </source>
</evidence>
<gene>
    <name evidence="1" type="ORF">UC8_06330</name>
</gene>
<dbReference type="KEGG" id="rul:UC8_06330"/>
<dbReference type="RefSeq" id="WP_068142758.1">
    <property type="nucleotide sequence ID" value="NZ_CP042914.1"/>
</dbReference>
<accession>A0A5B9QMF5</accession>
<reference evidence="1 2" key="1">
    <citation type="submission" date="2019-08" db="EMBL/GenBank/DDBJ databases">
        <title>Deep-cultivation of Planctomycetes and their phenomic and genomic characterization uncovers novel biology.</title>
        <authorList>
            <person name="Wiegand S."/>
            <person name="Jogler M."/>
            <person name="Boedeker C."/>
            <person name="Pinto D."/>
            <person name="Vollmers J."/>
            <person name="Rivas-Marin E."/>
            <person name="Kohn T."/>
            <person name="Peeters S.H."/>
            <person name="Heuer A."/>
            <person name="Rast P."/>
            <person name="Oberbeckmann S."/>
            <person name="Bunk B."/>
            <person name="Jeske O."/>
            <person name="Meyerdierks A."/>
            <person name="Storesund J.E."/>
            <person name="Kallscheuer N."/>
            <person name="Luecker S."/>
            <person name="Lage O.M."/>
            <person name="Pohl T."/>
            <person name="Merkel B.J."/>
            <person name="Hornburger P."/>
            <person name="Mueller R.-W."/>
            <person name="Bruemmer F."/>
            <person name="Labrenz M."/>
            <person name="Spormann A.M."/>
            <person name="Op den Camp H."/>
            <person name="Overmann J."/>
            <person name="Amann R."/>
            <person name="Jetten M.S.M."/>
            <person name="Mascher T."/>
            <person name="Medema M.H."/>
            <person name="Devos D.P."/>
            <person name="Kaster A.-K."/>
            <person name="Ovreas L."/>
            <person name="Rohde M."/>
            <person name="Galperin M.Y."/>
            <person name="Jogler C."/>
        </authorList>
    </citation>
    <scope>NUCLEOTIDE SEQUENCE [LARGE SCALE GENOMIC DNA]</scope>
    <source>
        <strain evidence="1 2">UC8</strain>
    </source>
</reference>
<dbReference type="OrthoDB" id="7836272at2"/>
<evidence type="ECO:0000313" key="2">
    <source>
        <dbReference type="Proteomes" id="UP000325286"/>
    </source>
</evidence>
<keyword evidence="2" id="KW-1185">Reference proteome</keyword>
<dbReference type="Proteomes" id="UP000325286">
    <property type="component" value="Chromosome"/>
</dbReference>